<name>A0A1H2UT38_9FLAO</name>
<gene>
    <name evidence="1" type="ORF">SAMN05444338_103241</name>
</gene>
<organism evidence="1 2">
    <name type="scientific">Flavobacterium degerlachei</name>
    <dbReference type="NCBI Taxonomy" id="229203"/>
    <lineage>
        <taxon>Bacteria</taxon>
        <taxon>Pseudomonadati</taxon>
        <taxon>Bacteroidota</taxon>
        <taxon>Flavobacteriia</taxon>
        <taxon>Flavobacteriales</taxon>
        <taxon>Flavobacteriaceae</taxon>
        <taxon>Flavobacterium</taxon>
    </lineage>
</organism>
<reference evidence="2" key="1">
    <citation type="submission" date="2016-10" db="EMBL/GenBank/DDBJ databases">
        <authorList>
            <person name="Varghese N."/>
            <person name="Submissions S."/>
        </authorList>
    </citation>
    <scope>NUCLEOTIDE SEQUENCE [LARGE SCALE GENOMIC DNA]</scope>
    <source>
        <strain evidence="2">DSM 15718</strain>
    </source>
</reference>
<accession>A0A1H2UT38</accession>
<dbReference type="STRING" id="229203.SAMN05444338_103241"/>
<evidence type="ECO:0000313" key="2">
    <source>
        <dbReference type="Proteomes" id="UP000198569"/>
    </source>
</evidence>
<sequence length="56" mass="6470">MAFSSILKKKFHNSFSAIVLSDDLELEFKSHSTKNQHLSLKKKSTKQTIFRSKKTV</sequence>
<keyword evidence="2" id="KW-1185">Reference proteome</keyword>
<dbReference type="EMBL" id="FNMV01000003">
    <property type="protein sequence ID" value="SDW58759.1"/>
    <property type="molecule type" value="Genomic_DNA"/>
</dbReference>
<protein>
    <submittedName>
        <fullName evidence="1">Uncharacterized protein</fullName>
    </submittedName>
</protein>
<dbReference type="AlphaFoldDB" id="A0A1H2UT38"/>
<dbReference type="Proteomes" id="UP000198569">
    <property type="component" value="Unassembled WGS sequence"/>
</dbReference>
<evidence type="ECO:0000313" key="1">
    <source>
        <dbReference type="EMBL" id="SDW58759.1"/>
    </source>
</evidence>
<proteinExistence type="predicted"/>